<dbReference type="AlphaFoldDB" id="A0A255ILY8"/>
<dbReference type="InterPro" id="IPR005081">
    <property type="entry name" value="SpoIIGA"/>
</dbReference>
<dbReference type="OrthoDB" id="2690199at2"/>
<feature type="transmembrane region" description="Helical" evidence="1">
    <location>
        <begin position="92"/>
        <end position="109"/>
    </location>
</feature>
<protein>
    <submittedName>
        <fullName evidence="2">Sigma-E processing peptidase SpoIIGA</fullName>
    </submittedName>
</protein>
<comment type="caution">
    <text evidence="3">The sequence shown here is derived from an EMBL/GenBank/DDBJ whole genome shotgun (WGS) entry which is preliminary data.</text>
</comment>
<dbReference type="EMBL" id="NOKA02000004">
    <property type="protein sequence ID" value="RDY32293.1"/>
    <property type="molecule type" value="Genomic_DNA"/>
</dbReference>
<reference evidence="3 4" key="1">
    <citation type="journal article" date="2017" name="Genome Announc.">
        <title>Draft Genome Sequence of a Sporulating and Motile Strain of Lachnotalea glycerini Isolated from Water in Quebec City, Canada.</title>
        <authorList>
            <person name="Maheux A.F."/>
            <person name="Boudreau D.K."/>
            <person name="Berube E."/>
            <person name="Boissinot M."/>
            <person name="Raymond F."/>
            <person name="Brodeur S."/>
            <person name="Corbeil J."/>
            <person name="Isabel S."/>
            <person name="Omar R.F."/>
            <person name="Bergeron M.G."/>
        </authorList>
    </citation>
    <scope>NUCLEOTIDE SEQUENCE [LARGE SCALE GENOMIC DNA]</scope>
    <source>
        <strain evidence="3 4">CCRI-19302</strain>
    </source>
</reference>
<dbReference type="GO" id="GO:0030436">
    <property type="term" value="P:asexual sporulation"/>
    <property type="evidence" value="ECO:0007669"/>
    <property type="project" value="InterPro"/>
</dbReference>
<dbReference type="Proteomes" id="UP000247523">
    <property type="component" value="Unassembled WGS sequence"/>
</dbReference>
<dbReference type="GO" id="GO:0006508">
    <property type="term" value="P:proteolysis"/>
    <property type="evidence" value="ECO:0007669"/>
    <property type="project" value="InterPro"/>
</dbReference>
<keyword evidence="4" id="KW-1185">Reference proteome</keyword>
<dbReference type="RefSeq" id="WP_094376685.1">
    <property type="nucleotide sequence ID" value="NZ_NOKA02000004.1"/>
</dbReference>
<dbReference type="EMBL" id="QICS01000006">
    <property type="protein sequence ID" value="PXV89526.1"/>
    <property type="molecule type" value="Genomic_DNA"/>
</dbReference>
<keyword evidence="1" id="KW-1133">Transmembrane helix</keyword>
<dbReference type="GO" id="GO:0004190">
    <property type="term" value="F:aspartic-type endopeptidase activity"/>
    <property type="evidence" value="ECO:0007669"/>
    <property type="project" value="InterPro"/>
</dbReference>
<accession>A0A255ILY8</accession>
<evidence type="ECO:0000256" key="1">
    <source>
        <dbReference type="SAM" id="Phobius"/>
    </source>
</evidence>
<reference evidence="2 5" key="2">
    <citation type="submission" date="2018-05" db="EMBL/GenBank/DDBJ databases">
        <title>Genomic Encyclopedia of Type Strains, Phase IV (KMG-IV): sequencing the most valuable type-strain genomes for metagenomic binning, comparative biology and taxonomic classification.</title>
        <authorList>
            <person name="Goeker M."/>
        </authorList>
    </citation>
    <scope>NUCLEOTIDE SEQUENCE [LARGE SCALE GENOMIC DNA]</scope>
    <source>
        <strain evidence="2 5">DSM 28816</strain>
    </source>
</reference>
<organism evidence="3 4">
    <name type="scientific">Lachnotalea glycerini</name>
    <dbReference type="NCBI Taxonomy" id="1763509"/>
    <lineage>
        <taxon>Bacteria</taxon>
        <taxon>Bacillati</taxon>
        <taxon>Bacillota</taxon>
        <taxon>Clostridia</taxon>
        <taxon>Lachnospirales</taxon>
        <taxon>Lachnospiraceae</taxon>
        <taxon>Lachnotalea</taxon>
    </lineage>
</organism>
<evidence type="ECO:0000313" key="2">
    <source>
        <dbReference type="EMBL" id="PXV89526.1"/>
    </source>
</evidence>
<evidence type="ECO:0000313" key="3">
    <source>
        <dbReference type="EMBL" id="RDY32293.1"/>
    </source>
</evidence>
<keyword evidence="1" id="KW-0472">Membrane</keyword>
<proteinExistence type="predicted"/>
<sequence>MYYELYVDVLFLINMCMNFYIFAIIKKIMGCSATYPRIFFISIISSMLTIIIIVLPLKSIIIKYIIIHMGINVLSTKLALKLKGRSQIFKAVILLYILTFLIGGVLNWITYGREMNVEKLLVAGLIIFILIRGAIIIYSFYKRNISKVCEVTISLNNKQLNLKGLVDTGNSLVEPISKKPVNIVPLGKIEDLLTSKQVDYIKSFLECETVSRDVDLEDLKGICYIPYNSVGKKNGLIPAIKADKMKIIKDQRVSEIFMPIIGICQNEFVSDKRYHIILNPKLVD</sequence>
<name>A0A255ILY8_9FIRM</name>
<keyword evidence="1" id="KW-0812">Transmembrane</keyword>
<evidence type="ECO:0000313" key="4">
    <source>
        <dbReference type="Proteomes" id="UP000216411"/>
    </source>
</evidence>
<feature type="transmembrane region" description="Helical" evidence="1">
    <location>
        <begin position="6"/>
        <end position="25"/>
    </location>
</feature>
<dbReference type="Pfam" id="PF03419">
    <property type="entry name" value="Peptidase_U4"/>
    <property type="match status" value="1"/>
</dbReference>
<reference evidence="3" key="3">
    <citation type="submission" date="2018-07" db="EMBL/GenBank/DDBJ databases">
        <authorList>
            <person name="Quirk P.G."/>
            <person name="Krulwich T.A."/>
        </authorList>
    </citation>
    <scope>NUCLEOTIDE SEQUENCE</scope>
    <source>
        <strain evidence="3">CCRI-19302</strain>
    </source>
</reference>
<feature type="transmembrane region" description="Helical" evidence="1">
    <location>
        <begin position="37"/>
        <end position="55"/>
    </location>
</feature>
<dbReference type="Proteomes" id="UP000216411">
    <property type="component" value="Unassembled WGS sequence"/>
</dbReference>
<feature type="transmembrane region" description="Helical" evidence="1">
    <location>
        <begin position="121"/>
        <end position="141"/>
    </location>
</feature>
<gene>
    <name evidence="2" type="ORF">C8E03_106178</name>
    <name evidence="3" type="ORF">CG710_004740</name>
</gene>
<evidence type="ECO:0000313" key="5">
    <source>
        <dbReference type="Proteomes" id="UP000247523"/>
    </source>
</evidence>